<keyword evidence="1" id="KW-0472">Membrane</keyword>
<accession>A0ABS9MMV1</accession>
<keyword evidence="3" id="KW-1185">Reference proteome</keyword>
<evidence type="ECO:0000313" key="2">
    <source>
        <dbReference type="EMBL" id="MCG4611886.1"/>
    </source>
</evidence>
<sequence length="88" mass="9342">MKKTLIRGLLLIVLLLLAIVLGSVIGSAVQGVSFLSWLGMSTGFGLEPVTLDLAILKLTFGLSIQVNVAQAILLLAAILGYTRIHIKE</sequence>
<dbReference type="Pfam" id="PF14209">
    <property type="entry name" value="DUF4321"/>
    <property type="match status" value="1"/>
</dbReference>
<proteinExistence type="predicted"/>
<feature type="transmembrane region" description="Helical" evidence="1">
    <location>
        <begin position="55"/>
        <end position="81"/>
    </location>
</feature>
<keyword evidence="1" id="KW-0812">Transmembrane</keyword>
<organism evidence="2 3">
    <name type="scientific">Anaeromassilibacillus senegalensis</name>
    <dbReference type="NCBI Taxonomy" id="1673717"/>
    <lineage>
        <taxon>Bacteria</taxon>
        <taxon>Bacillati</taxon>
        <taxon>Bacillota</taxon>
        <taxon>Clostridia</taxon>
        <taxon>Eubacteriales</taxon>
        <taxon>Acutalibacteraceae</taxon>
        <taxon>Anaeromassilibacillus</taxon>
    </lineage>
</organism>
<keyword evidence="1" id="KW-1133">Transmembrane helix</keyword>
<name>A0ABS9MMV1_9FIRM</name>
<gene>
    <name evidence="2" type="ORF">L0P57_13200</name>
</gene>
<protein>
    <submittedName>
        <fullName evidence="2">DUF4321 domain-containing protein</fullName>
    </submittedName>
</protein>
<dbReference type="InterPro" id="IPR025470">
    <property type="entry name" value="DUF4321"/>
</dbReference>
<evidence type="ECO:0000313" key="3">
    <source>
        <dbReference type="Proteomes" id="UP001298681"/>
    </source>
</evidence>
<reference evidence="2 3" key="1">
    <citation type="submission" date="2022-01" db="EMBL/GenBank/DDBJ databases">
        <title>Collection of gut derived symbiotic bacterial strains cultured from healthy donors.</title>
        <authorList>
            <person name="Lin H."/>
            <person name="Kohout C."/>
            <person name="Waligurski E."/>
            <person name="Pamer E.G."/>
        </authorList>
    </citation>
    <scope>NUCLEOTIDE SEQUENCE [LARGE SCALE GENOMIC DNA]</scope>
    <source>
        <strain evidence="2 3">DFI.7.58</strain>
    </source>
</reference>
<comment type="caution">
    <text evidence="2">The sequence shown here is derived from an EMBL/GenBank/DDBJ whole genome shotgun (WGS) entry which is preliminary data.</text>
</comment>
<evidence type="ECO:0000256" key="1">
    <source>
        <dbReference type="SAM" id="Phobius"/>
    </source>
</evidence>
<dbReference type="Proteomes" id="UP001298681">
    <property type="component" value="Unassembled WGS sequence"/>
</dbReference>
<dbReference type="EMBL" id="JAKNHQ010000026">
    <property type="protein sequence ID" value="MCG4611886.1"/>
    <property type="molecule type" value="Genomic_DNA"/>
</dbReference>
<dbReference type="RefSeq" id="WP_087235100.1">
    <property type="nucleotide sequence ID" value="NZ_JAKNHQ010000026.1"/>
</dbReference>